<reference evidence="2" key="1">
    <citation type="submission" date="2021-10" db="EMBL/GenBank/DDBJ databases">
        <title>Melipona bicolor Genome sequencing and assembly.</title>
        <authorList>
            <person name="Araujo N.S."/>
            <person name="Arias M.C."/>
        </authorList>
    </citation>
    <scope>NUCLEOTIDE SEQUENCE</scope>
    <source>
        <strain evidence="2">USP_2M_L1-L4_2017</strain>
        <tissue evidence="2">Whole body</tissue>
    </source>
</reference>
<keyword evidence="3" id="KW-1185">Reference proteome</keyword>
<comment type="caution">
    <text evidence="2">The sequence shown here is derived from an EMBL/GenBank/DDBJ whole genome shotgun (WGS) entry which is preliminary data.</text>
</comment>
<protein>
    <submittedName>
        <fullName evidence="2">Uncharacterized protein</fullName>
    </submittedName>
</protein>
<accession>A0AA40G2Y6</accession>
<dbReference type="Proteomes" id="UP001177670">
    <property type="component" value="Unassembled WGS sequence"/>
</dbReference>
<evidence type="ECO:0000256" key="1">
    <source>
        <dbReference type="SAM" id="MobiDB-lite"/>
    </source>
</evidence>
<evidence type="ECO:0000313" key="3">
    <source>
        <dbReference type="Proteomes" id="UP001177670"/>
    </source>
</evidence>
<organism evidence="2 3">
    <name type="scientific">Melipona bicolor</name>
    <dbReference type="NCBI Taxonomy" id="60889"/>
    <lineage>
        <taxon>Eukaryota</taxon>
        <taxon>Metazoa</taxon>
        <taxon>Ecdysozoa</taxon>
        <taxon>Arthropoda</taxon>
        <taxon>Hexapoda</taxon>
        <taxon>Insecta</taxon>
        <taxon>Pterygota</taxon>
        <taxon>Neoptera</taxon>
        <taxon>Endopterygota</taxon>
        <taxon>Hymenoptera</taxon>
        <taxon>Apocrita</taxon>
        <taxon>Aculeata</taxon>
        <taxon>Apoidea</taxon>
        <taxon>Anthophila</taxon>
        <taxon>Apidae</taxon>
        <taxon>Melipona</taxon>
    </lineage>
</organism>
<name>A0AA40G2Y6_9HYME</name>
<dbReference type="EMBL" id="JAHYIQ010000008">
    <property type="protein sequence ID" value="KAK1130046.1"/>
    <property type="molecule type" value="Genomic_DNA"/>
</dbReference>
<evidence type="ECO:0000313" key="2">
    <source>
        <dbReference type="EMBL" id="KAK1130046.1"/>
    </source>
</evidence>
<dbReference type="AlphaFoldDB" id="A0AA40G2Y6"/>
<gene>
    <name evidence="2" type="ORF">K0M31_019730</name>
</gene>
<feature type="compositionally biased region" description="Basic and acidic residues" evidence="1">
    <location>
        <begin position="9"/>
        <end position="23"/>
    </location>
</feature>
<feature type="region of interest" description="Disordered" evidence="1">
    <location>
        <begin position="1"/>
        <end position="23"/>
    </location>
</feature>
<sequence length="74" mass="8510">MENSKQRSRIVEENEQADDKNGERIAENGWPFFQCGHTPPNSASARRAFLWYYADLCLITCSRNTTDGFNVNTH</sequence>
<proteinExistence type="predicted"/>